<feature type="compositionally biased region" description="Basic and acidic residues" evidence="1">
    <location>
        <begin position="218"/>
        <end position="231"/>
    </location>
</feature>
<evidence type="ECO:0000313" key="2">
    <source>
        <dbReference type="EMBL" id="KAK5089219.1"/>
    </source>
</evidence>
<protein>
    <submittedName>
        <fullName evidence="2">Uncharacterized protein</fullName>
    </submittedName>
</protein>
<gene>
    <name evidence="2" type="ORF">LTR05_003445</name>
</gene>
<reference evidence="2 3" key="1">
    <citation type="submission" date="2023-08" db="EMBL/GenBank/DDBJ databases">
        <title>Black Yeasts Isolated from many extreme environments.</title>
        <authorList>
            <person name="Coleine C."/>
            <person name="Stajich J.E."/>
            <person name="Selbmann L."/>
        </authorList>
    </citation>
    <scope>NUCLEOTIDE SEQUENCE [LARGE SCALE GENOMIC DNA]</scope>
    <source>
        <strain evidence="2 3">CCFEE 5910</strain>
    </source>
</reference>
<keyword evidence="3" id="KW-1185">Reference proteome</keyword>
<accession>A0AAN7YJY5</accession>
<comment type="caution">
    <text evidence="2">The sequence shown here is derived from an EMBL/GenBank/DDBJ whole genome shotgun (WGS) entry which is preliminary data.</text>
</comment>
<evidence type="ECO:0000313" key="3">
    <source>
        <dbReference type="Proteomes" id="UP001309876"/>
    </source>
</evidence>
<feature type="region of interest" description="Disordered" evidence="1">
    <location>
        <begin position="218"/>
        <end position="243"/>
    </location>
</feature>
<evidence type="ECO:0000256" key="1">
    <source>
        <dbReference type="SAM" id="MobiDB-lite"/>
    </source>
</evidence>
<name>A0AAN7YJY5_9EURO</name>
<proteinExistence type="predicted"/>
<organism evidence="2 3">
    <name type="scientific">Lithohypha guttulata</name>
    <dbReference type="NCBI Taxonomy" id="1690604"/>
    <lineage>
        <taxon>Eukaryota</taxon>
        <taxon>Fungi</taxon>
        <taxon>Dikarya</taxon>
        <taxon>Ascomycota</taxon>
        <taxon>Pezizomycotina</taxon>
        <taxon>Eurotiomycetes</taxon>
        <taxon>Chaetothyriomycetidae</taxon>
        <taxon>Chaetothyriales</taxon>
        <taxon>Trichomeriaceae</taxon>
        <taxon>Lithohypha</taxon>
    </lineage>
</organism>
<dbReference type="Proteomes" id="UP001309876">
    <property type="component" value="Unassembled WGS sequence"/>
</dbReference>
<dbReference type="AlphaFoldDB" id="A0AAN7YJY5"/>
<dbReference type="EMBL" id="JAVRRJ010000002">
    <property type="protein sequence ID" value="KAK5089219.1"/>
    <property type="molecule type" value="Genomic_DNA"/>
</dbReference>
<sequence length="350" mass="39133">MFGPFEQFAGSSQQFVLAMASYPDDIQFAGLVEAATAAADAHQLDLGKRKRGEENAYTPVSANAGVFVDQPKASTLINSAAVLFREPSEKSKKYSRPPLGKVFTSLELSPETFLQLQNAAKDYMLSEEHPERKDVVGHKKQSGNNDNAKLKLYQCVEGFLQQDNNGENYFGHASDVNEPDAPPRTFFWPEDRNRIIKLLMPLLRKMVTNERQRVYAAETRKGDSRKVDNKTQRVRSAKQEEAEDLEDHIVPEIDPSLQPDFHTNGVDLENGASRRIMPELVVSPEDAGSLEQFVDTLRKNIDVLSGHIEVKALLPSGLTPLSSEDDWIVSQMTVMAEVWMNGQLMIVVEV</sequence>